<evidence type="ECO:0000313" key="3">
    <source>
        <dbReference type="Proteomes" id="UP000324022"/>
    </source>
</evidence>
<evidence type="ECO:0000256" key="1">
    <source>
        <dbReference type="SAM" id="MobiDB-lite"/>
    </source>
</evidence>
<dbReference type="Proteomes" id="UP000324022">
    <property type="component" value="Unassembled WGS sequence"/>
</dbReference>
<dbReference type="EMBL" id="OOIN01000020">
    <property type="protein sequence ID" value="SPO27885.1"/>
    <property type="molecule type" value="Genomic_DNA"/>
</dbReference>
<organism evidence="2 3">
    <name type="scientific">Ustilago trichophora</name>
    <dbReference type="NCBI Taxonomy" id="86804"/>
    <lineage>
        <taxon>Eukaryota</taxon>
        <taxon>Fungi</taxon>
        <taxon>Dikarya</taxon>
        <taxon>Basidiomycota</taxon>
        <taxon>Ustilaginomycotina</taxon>
        <taxon>Ustilaginomycetes</taxon>
        <taxon>Ustilaginales</taxon>
        <taxon>Ustilaginaceae</taxon>
        <taxon>Ustilago</taxon>
    </lineage>
</organism>
<gene>
    <name evidence="2" type="ORF">UTRI_05028</name>
</gene>
<keyword evidence="3" id="KW-1185">Reference proteome</keyword>
<protein>
    <submittedName>
        <fullName evidence="2">Uncharacterized protein</fullName>
    </submittedName>
</protein>
<name>A0A5C3ECU7_9BASI</name>
<dbReference type="PANTHER" id="PTHR21521:SF0">
    <property type="entry name" value="AMUN, ISOFORM A"/>
    <property type="match status" value="1"/>
</dbReference>
<dbReference type="AlphaFoldDB" id="A0A5C3ECU7"/>
<dbReference type="PANTHER" id="PTHR21521">
    <property type="entry name" value="AMUN, ISOFORM A"/>
    <property type="match status" value="1"/>
</dbReference>
<reference evidence="2 3" key="1">
    <citation type="submission" date="2018-03" db="EMBL/GenBank/DDBJ databases">
        <authorList>
            <person name="Guldener U."/>
        </authorList>
    </citation>
    <scope>NUCLEOTIDE SEQUENCE [LARGE SCALE GENOMIC DNA]</scope>
    <source>
        <strain evidence="2 3">NBRC100155</strain>
    </source>
</reference>
<dbReference type="OrthoDB" id="8249012at2759"/>
<feature type="compositionally biased region" description="Basic and acidic residues" evidence="1">
    <location>
        <begin position="268"/>
        <end position="304"/>
    </location>
</feature>
<feature type="compositionally biased region" description="Basic residues" evidence="1">
    <location>
        <begin position="313"/>
        <end position="322"/>
    </location>
</feature>
<feature type="region of interest" description="Disordered" evidence="1">
    <location>
        <begin position="250"/>
        <end position="322"/>
    </location>
</feature>
<accession>A0A5C3ECU7</accession>
<evidence type="ECO:0000313" key="2">
    <source>
        <dbReference type="EMBL" id="SPO27885.1"/>
    </source>
</evidence>
<sequence length="322" mass="35880">MPPTSKNVLRRLDTLTKLRIDSYLASYPAALEAKASSSSSSSSSSKSGSETLFELDDWYQSLPFLTLPHTVQSNTVSTKPDLVKLMRWKLTREKHRPTLISLISSNSPSTCQEVLLRASKFLLTHIQSHSKDLSCWRGIPTEELLKMVEGTMKILAELKGVGPATSSAIVASWVPWGVFQSDELVLNLNEGGKGKGKGQGKIEYTWAFYKRFYVEAIEVVKKLTEDTKGLRSGKDVEKVAWSMFHSPSTQDSLEKVKGESPEDLTTGKVKDETATKKIREKEENLGQKELAKRKAPEPKTKAEATDGEMQGRRTSKRIRSKS</sequence>
<proteinExistence type="predicted"/>